<accession>A0AAJ0HGG4</accession>
<protein>
    <submittedName>
        <fullName evidence="2">Uncharacterized protein</fullName>
    </submittedName>
</protein>
<evidence type="ECO:0000256" key="1">
    <source>
        <dbReference type="SAM" id="MobiDB-lite"/>
    </source>
</evidence>
<reference evidence="2" key="2">
    <citation type="submission" date="2023-06" db="EMBL/GenBank/DDBJ databases">
        <authorList>
            <consortium name="Lawrence Berkeley National Laboratory"/>
            <person name="Haridas S."/>
            <person name="Hensen N."/>
            <person name="Bonometti L."/>
            <person name="Westerberg I."/>
            <person name="Brannstrom I.O."/>
            <person name="Guillou S."/>
            <person name="Cros-Aarteil S."/>
            <person name="Calhoun S."/>
            <person name="Kuo A."/>
            <person name="Mondo S."/>
            <person name="Pangilinan J."/>
            <person name="Riley R."/>
            <person name="Labutti K."/>
            <person name="Andreopoulos B."/>
            <person name="Lipzen A."/>
            <person name="Chen C."/>
            <person name="Yanf M."/>
            <person name="Daum C."/>
            <person name="Ng V."/>
            <person name="Clum A."/>
            <person name="Steindorff A."/>
            <person name="Ohm R."/>
            <person name="Martin F."/>
            <person name="Silar P."/>
            <person name="Natvig D."/>
            <person name="Lalanne C."/>
            <person name="Gautier V."/>
            <person name="Ament-Velasquez S.L."/>
            <person name="Kruys A."/>
            <person name="Hutchinson M.I."/>
            <person name="Powell A.J."/>
            <person name="Barry K."/>
            <person name="Miller A.N."/>
            <person name="Grigoriev I.V."/>
            <person name="Debuchy R."/>
            <person name="Gladieux P."/>
            <person name="Thoren M.H."/>
            <person name="Johannesson H."/>
        </authorList>
    </citation>
    <scope>NUCLEOTIDE SEQUENCE</scope>
    <source>
        <strain evidence="2">CBS 955.72</strain>
    </source>
</reference>
<dbReference type="EMBL" id="JAUIQD010000005">
    <property type="protein sequence ID" value="KAK3350357.1"/>
    <property type="molecule type" value="Genomic_DNA"/>
</dbReference>
<name>A0AAJ0HGG4_9PEZI</name>
<dbReference type="Proteomes" id="UP001275084">
    <property type="component" value="Unassembled WGS sequence"/>
</dbReference>
<comment type="caution">
    <text evidence="2">The sequence shown here is derived from an EMBL/GenBank/DDBJ whole genome shotgun (WGS) entry which is preliminary data.</text>
</comment>
<proteinExistence type="predicted"/>
<keyword evidence="3" id="KW-1185">Reference proteome</keyword>
<evidence type="ECO:0000313" key="3">
    <source>
        <dbReference type="Proteomes" id="UP001275084"/>
    </source>
</evidence>
<evidence type="ECO:0000313" key="2">
    <source>
        <dbReference type="EMBL" id="KAK3350357.1"/>
    </source>
</evidence>
<dbReference type="AlphaFoldDB" id="A0AAJ0HGG4"/>
<reference evidence="2" key="1">
    <citation type="journal article" date="2023" name="Mol. Phylogenet. Evol.">
        <title>Genome-scale phylogeny and comparative genomics of the fungal order Sordariales.</title>
        <authorList>
            <person name="Hensen N."/>
            <person name="Bonometti L."/>
            <person name="Westerberg I."/>
            <person name="Brannstrom I.O."/>
            <person name="Guillou S."/>
            <person name="Cros-Aarteil S."/>
            <person name="Calhoun S."/>
            <person name="Haridas S."/>
            <person name="Kuo A."/>
            <person name="Mondo S."/>
            <person name="Pangilinan J."/>
            <person name="Riley R."/>
            <person name="LaButti K."/>
            <person name="Andreopoulos B."/>
            <person name="Lipzen A."/>
            <person name="Chen C."/>
            <person name="Yan M."/>
            <person name="Daum C."/>
            <person name="Ng V."/>
            <person name="Clum A."/>
            <person name="Steindorff A."/>
            <person name="Ohm R.A."/>
            <person name="Martin F."/>
            <person name="Silar P."/>
            <person name="Natvig D.O."/>
            <person name="Lalanne C."/>
            <person name="Gautier V."/>
            <person name="Ament-Velasquez S.L."/>
            <person name="Kruys A."/>
            <person name="Hutchinson M.I."/>
            <person name="Powell A.J."/>
            <person name="Barry K."/>
            <person name="Miller A.N."/>
            <person name="Grigoriev I.V."/>
            <person name="Debuchy R."/>
            <person name="Gladieux P."/>
            <person name="Hiltunen Thoren M."/>
            <person name="Johannesson H."/>
        </authorList>
    </citation>
    <scope>NUCLEOTIDE SEQUENCE</scope>
    <source>
        <strain evidence="2">CBS 955.72</strain>
    </source>
</reference>
<sequence>MHRRAQQLQRRRVKKSVNSIEPDDLINLRAWSHQDPYVKKNDQEGIALPFRKLATADLPAGFGFDKFGLLIRAEEQRPGSVLEGDLITECNPREPDQQARGLRKRQGPLNKD</sequence>
<gene>
    <name evidence="2" type="ORF">B0T25DRAFT_263977</name>
</gene>
<organism evidence="2 3">
    <name type="scientific">Lasiosphaeria hispida</name>
    <dbReference type="NCBI Taxonomy" id="260671"/>
    <lineage>
        <taxon>Eukaryota</taxon>
        <taxon>Fungi</taxon>
        <taxon>Dikarya</taxon>
        <taxon>Ascomycota</taxon>
        <taxon>Pezizomycotina</taxon>
        <taxon>Sordariomycetes</taxon>
        <taxon>Sordariomycetidae</taxon>
        <taxon>Sordariales</taxon>
        <taxon>Lasiosphaeriaceae</taxon>
        <taxon>Lasiosphaeria</taxon>
    </lineage>
</organism>
<feature type="region of interest" description="Disordered" evidence="1">
    <location>
        <begin position="81"/>
        <end position="112"/>
    </location>
</feature>